<gene>
    <name evidence="2" type="ORF">Micbo1qcDRAFT_193061</name>
</gene>
<dbReference type="EMBL" id="KQ964247">
    <property type="protein sequence ID" value="KXJ93671.1"/>
    <property type="molecule type" value="Genomic_DNA"/>
</dbReference>
<dbReference type="PROSITE" id="PS51186">
    <property type="entry name" value="GNAT"/>
    <property type="match status" value="1"/>
</dbReference>
<proteinExistence type="predicted"/>
<feature type="domain" description="N-acetyltransferase" evidence="1">
    <location>
        <begin position="53"/>
        <end position="236"/>
    </location>
</feature>
<dbReference type="PANTHER" id="PTHR43792">
    <property type="entry name" value="GNAT FAMILY, PUTATIVE (AFU_ORTHOLOGUE AFUA_3G00765)-RELATED-RELATED"/>
    <property type="match status" value="1"/>
</dbReference>
<protein>
    <submittedName>
        <fullName evidence="2">GNAT domain-domain-containing protein</fullName>
    </submittedName>
</protein>
<dbReference type="OrthoDB" id="4072826at2759"/>
<accession>A0A136J927</accession>
<evidence type="ECO:0000313" key="2">
    <source>
        <dbReference type="EMBL" id="KXJ93671.1"/>
    </source>
</evidence>
<organism evidence="2 3">
    <name type="scientific">Microdochium bolleyi</name>
    <dbReference type="NCBI Taxonomy" id="196109"/>
    <lineage>
        <taxon>Eukaryota</taxon>
        <taxon>Fungi</taxon>
        <taxon>Dikarya</taxon>
        <taxon>Ascomycota</taxon>
        <taxon>Pezizomycotina</taxon>
        <taxon>Sordariomycetes</taxon>
        <taxon>Xylariomycetidae</taxon>
        <taxon>Xylariales</taxon>
        <taxon>Microdochiaceae</taxon>
        <taxon>Microdochium</taxon>
    </lineage>
</organism>
<dbReference type="InterPro" id="IPR051531">
    <property type="entry name" value="N-acetyltransferase"/>
</dbReference>
<evidence type="ECO:0000313" key="3">
    <source>
        <dbReference type="Proteomes" id="UP000070501"/>
    </source>
</evidence>
<dbReference type="AlphaFoldDB" id="A0A136J927"/>
<name>A0A136J927_9PEZI</name>
<dbReference type="PANTHER" id="PTHR43792:SF1">
    <property type="entry name" value="N-ACETYLTRANSFERASE DOMAIN-CONTAINING PROTEIN"/>
    <property type="match status" value="1"/>
</dbReference>
<dbReference type="GO" id="GO:0016747">
    <property type="term" value="F:acyltransferase activity, transferring groups other than amino-acyl groups"/>
    <property type="evidence" value="ECO:0007669"/>
    <property type="project" value="InterPro"/>
</dbReference>
<evidence type="ECO:0000259" key="1">
    <source>
        <dbReference type="PROSITE" id="PS51186"/>
    </source>
</evidence>
<dbReference type="Pfam" id="PF13302">
    <property type="entry name" value="Acetyltransf_3"/>
    <property type="match status" value="1"/>
</dbReference>
<dbReference type="InterPro" id="IPR000182">
    <property type="entry name" value="GNAT_dom"/>
</dbReference>
<keyword evidence="3" id="KW-1185">Reference proteome</keyword>
<reference evidence="3" key="1">
    <citation type="submission" date="2016-02" db="EMBL/GenBank/DDBJ databases">
        <title>Draft genome sequence of Microdochium bolleyi, a fungal endophyte of beachgrass.</title>
        <authorList>
            <consortium name="DOE Joint Genome Institute"/>
            <person name="David A.S."/>
            <person name="May G."/>
            <person name="Haridas S."/>
            <person name="Lim J."/>
            <person name="Wang M."/>
            <person name="Labutti K."/>
            <person name="Lipzen A."/>
            <person name="Barry K."/>
            <person name="Grigoriev I.V."/>
        </authorList>
    </citation>
    <scope>NUCLEOTIDE SEQUENCE [LARGE SCALE GENOMIC DNA]</scope>
    <source>
        <strain evidence="3">J235TASD1</strain>
    </source>
</reference>
<dbReference type="Gene3D" id="3.40.630.30">
    <property type="match status" value="1"/>
</dbReference>
<dbReference type="SUPFAM" id="SSF55729">
    <property type="entry name" value="Acyl-CoA N-acyltransferases (Nat)"/>
    <property type="match status" value="1"/>
</dbReference>
<dbReference type="InterPro" id="IPR016181">
    <property type="entry name" value="Acyl_CoA_acyltransferase"/>
</dbReference>
<dbReference type="Proteomes" id="UP000070501">
    <property type="component" value="Unassembled WGS sequence"/>
</dbReference>
<sequence>MAMSPQREPALVVHHSKEGLEEADCLPWFSYQISLPSELPPAASRPRMRTSRLLIRPFVPEDAAALHKLRSDAELQKHSIARGRPDESLEHTQHQIECLQEPHDDSHWYFGAFLADTGELIGEGGLPDIDGRTTRSGWPEADFLIAREHQRQGYGTELFDAVMSSWWNLPRERRRRQLHPFVVPGKQPGERMPDCVVLAHESANEVGAAFYEKMVGAEAVALRGTFEDYDMREGKERLLTSFSGMTMTNPVMFVDPDEEGSDE</sequence>
<dbReference type="InParanoid" id="A0A136J927"/>